<keyword evidence="1" id="KW-0472">Membrane</keyword>
<reference evidence="2" key="1">
    <citation type="submission" date="2022-06" db="EMBL/GenBank/DDBJ databases">
        <title>Aeoliella straminimaris, a novel planctomycete from sediments.</title>
        <authorList>
            <person name="Vitorino I.R."/>
            <person name="Lage O.M."/>
        </authorList>
    </citation>
    <scope>NUCLEOTIDE SEQUENCE</scope>
    <source>
        <strain evidence="2">ICT_H6.2</strain>
    </source>
</reference>
<evidence type="ECO:0000256" key="1">
    <source>
        <dbReference type="SAM" id="Phobius"/>
    </source>
</evidence>
<dbReference type="Proteomes" id="UP001155241">
    <property type="component" value="Unassembled WGS sequence"/>
</dbReference>
<feature type="transmembrane region" description="Helical" evidence="1">
    <location>
        <begin position="35"/>
        <end position="53"/>
    </location>
</feature>
<sequence length="135" mass="14577">MRTAILIITIGCCLWGIAAQSLLFREAGCESLGLFAIAAVPLLFHGIVAIAANRNMEASIAFLIGTLLSVLVGFGVYRYDLLPFIEARLQGQRLMHCGPPLVEVTVPIAQLMLLGVLYLCVVRLVADNTHQGQAR</sequence>
<feature type="transmembrane region" description="Helical" evidence="1">
    <location>
        <begin position="108"/>
        <end position="126"/>
    </location>
</feature>
<proteinExistence type="predicted"/>
<evidence type="ECO:0000313" key="3">
    <source>
        <dbReference type="Proteomes" id="UP001155241"/>
    </source>
</evidence>
<organism evidence="2 3">
    <name type="scientific">Aeoliella straminimaris</name>
    <dbReference type="NCBI Taxonomy" id="2954799"/>
    <lineage>
        <taxon>Bacteria</taxon>
        <taxon>Pseudomonadati</taxon>
        <taxon>Planctomycetota</taxon>
        <taxon>Planctomycetia</taxon>
        <taxon>Pirellulales</taxon>
        <taxon>Lacipirellulaceae</taxon>
        <taxon>Aeoliella</taxon>
    </lineage>
</organism>
<keyword evidence="3" id="KW-1185">Reference proteome</keyword>
<dbReference type="RefSeq" id="WP_252855785.1">
    <property type="nucleotide sequence ID" value="NZ_JAMXLR010000092.1"/>
</dbReference>
<keyword evidence="1" id="KW-0812">Transmembrane</keyword>
<name>A0A9X2FEM7_9BACT</name>
<protein>
    <submittedName>
        <fullName evidence="2">Uncharacterized protein</fullName>
    </submittedName>
</protein>
<dbReference type="EMBL" id="JAMXLR010000092">
    <property type="protein sequence ID" value="MCO6047675.1"/>
    <property type="molecule type" value="Genomic_DNA"/>
</dbReference>
<evidence type="ECO:0000313" key="2">
    <source>
        <dbReference type="EMBL" id="MCO6047675.1"/>
    </source>
</evidence>
<dbReference type="AlphaFoldDB" id="A0A9X2FEM7"/>
<gene>
    <name evidence="2" type="ORF">NG895_27545</name>
</gene>
<accession>A0A9X2FEM7</accession>
<feature type="transmembrane region" description="Helical" evidence="1">
    <location>
        <begin position="60"/>
        <end position="79"/>
    </location>
</feature>
<comment type="caution">
    <text evidence="2">The sequence shown here is derived from an EMBL/GenBank/DDBJ whole genome shotgun (WGS) entry which is preliminary data.</text>
</comment>
<keyword evidence="1" id="KW-1133">Transmembrane helix</keyword>